<evidence type="ECO:0000313" key="3">
    <source>
        <dbReference type="EMBL" id="NYD43938.1"/>
    </source>
</evidence>
<dbReference type="RefSeq" id="WP_179665396.1">
    <property type="nucleotide sequence ID" value="NZ_JACCBG010000001.1"/>
</dbReference>
<accession>A0A7Y9EA68</accession>
<evidence type="ECO:0000313" key="5">
    <source>
        <dbReference type="Proteomes" id="UP000535511"/>
    </source>
</evidence>
<name>A0A7Y9EA68_9ACTN</name>
<dbReference type="Gene3D" id="3.30.2320.10">
    <property type="entry name" value="hypothetical protein PF0899 domain"/>
    <property type="match status" value="1"/>
</dbReference>
<dbReference type="AlphaFoldDB" id="A0A7Y9EA68"/>
<dbReference type="SUPFAM" id="SSF56563">
    <property type="entry name" value="Major capsid protein gp5"/>
    <property type="match status" value="1"/>
</dbReference>
<gene>
    <name evidence="3" type="ORF">BJZ21_004021</name>
    <name evidence="4" type="ORF">BJZ21_004090</name>
</gene>
<organism evidence="3 5">
    <name type="scientific">Nocardioides panaciterrulae</name>
    <dbReference type="NCBI Taxonomy" id="661492"/>
    <lineage>
        <taxon>Bacteria</taxon>
        <taxon>Bacillati</taxon>
        <taxon>Actinomycetota</taxon>
        <taxon>Actinomycetes</taxon>
        <taxon>Propionibacteriales</taxon>
        <taxon>Nocardioidaceae</taxon>
        <taxon>Nocardioides</taxon>
    </lineage>
</organism>
<proteinExistence type="predicted"/>
<dbReference type="NCBIfam" id="TIGR01554">
    <property type="entry name" value="major_cap_HK97"/>
    <property type="match status" value="1"/>
</dbReference>
<dbReference type="EMBL" id="JACCBG010000001">
    <property type="protein sequence ID" value="NYD44007.1"/>
    <property type="molecule type" value="Genomic_DNA"/>
</dbReference>
<dbReference type="InterPro" id="IPR054612">
    <property type="entry name" value="Phage_capsid-like_C"/>
</dbReference>
<comment type="subcellular location">
    <subcellularLocation>
        <location evidence="1">Virion</location>
    </subcellularLocation>
</comment>
<dbReference type="Pfam" id="PF05065">
    <property type="entry name" value="Phage_capsid"/>
    <property type="match status" value="1"/>
</dbReference>
<dbReference type="EMBL" id="JACCBG010000001">
    <property type="protein sequence ID" value="NYD43938.1"/>
    <property type="molecule type" value="Genomic_DNA"/>
</dbReference>
<dbReference type="InterPro" id="IPR024455">
    <property type="entry name" value="Phage_capsid"/>
</dbReference>
<protein>
    <submittedName>
        <fullName evidence="3">HK97 family phage major capsid protein</fullName>
    </submittedName>
</protein>
<dbReference type="Proteomes" id="UP000535511">
    <property type="component" value="Unassembled WGS sequence"/>
</dbReference>
<reference evidence="3 5" key="1">
    <citation type="submission" date="2020-07" db="EMBL/GenBank/DDBJ databases">
        <title>Sequencing the genomes of 1000 actinobacteria strains.</title>
        <authorList>
            <person name="Klenk H.-P."/>
        </authorList>
    </citation>
    <scope>NUCLEOTIDE SEQUENCE [LARGE SCALE GENOMIC DNA]</scope>
    <source>
        <strain evidence="3 5">DSM 21350</strain>
    </source>
</reference>
<dbReference type="Gene3D" id="3.30.2400.10">
    <property type="entry name" value="Major capsid protein gp5"/>
    <property type="match status" value="1"/>
</dbReference>
<evidence type="ECO:0000313" key="4">
    <source>
        <dbReference type="EMBL" id="NYD44007.1"/>
    </source>
</evidence>
<sequence length="410" mass="43526">MTSVADQLMERRAALVKDMQNLASGAVQEGRDLSSEEQSKFDAMNAEVDALATRAQSIIDGETRAKELEDSFRKVTGREPEERGNDAESEFAKWARDESRGAYDIPAVRGLLTRLTESRRAEESRDMSGAGGLGKAGVYGQLWEYALAASELLQAGVTLFDTSDGNTIPMPKATAHADVDGAVLNPNDPVVESDSTITTVDLSVSKYGFITNVPNELIQDATFDLEGYLARNAGRRLGNKVAAIAAAAAASGFTTAGVTSPAGVLTNLGSQDTAGQGSDLLIDLFHSVLPAYRTGAMFGMNDQAAAVVRKLKTSTGEPVWQPALVAGDPDMVLGKPVKIVPEFDGFAASKKPIFFGDWSALYVRIAGGLRFERSTDAGFENDQTKFRGIVRTGSVAIDPNAVKHLATPAA</sequence>
<evidence type="ECO:0000259" key="2">
    <source>
        <dbReference type="Pfam" id="PF05065"/>
    </source>
</evidence>
<comment type="caution">
    <text evidence="3">The sequence shown here is derived from an EMBL/GenBank/DDBJ whole genome shotgun (WGS) entry which is preliminary data.</text>
</comment>
<evidence type="ECO:0000256" key="1">
    <source>
        <dbReference type="ARBA" id="ARBA00004328"/>
    </source>
</evidence>
<feature type="domain" description="Phage capsid-like C-terminal" evidence="2">
    <location>
        <begin position="153"/>
        <end position="405"/>
    </location>
</feature>
<keyword evidence="5" id="KW-1185">Reference proteome</keyword>